<gene>
    <name evidence="1" type="ORF">E5329_25920</name>
</gene>
<proteinExistence type="predicted"/>
<name>A0AC61RPB6_9FIRM</name>
<accession>A0AC61RPB6</accession>
<evidence type="ECO:0000313" key="2">
    <source>
        <dbReference type="Proteomes" id="UP000304953"/>
    </source>
</evidence>
<evidence type="ECO:0000313" key="1">
    <source>
        <dbReference type="EMBL" id="TGY88069.1"/>
    </source>
</evidence>
<dbReference type="EMBL" id="SRYA01000102">
    <property type="protein sequence ID" value="TGY88069.1"/>
    <property type="molecule type" value="Genomic_DNA"/>
</dbReference>
<comment type="caution">
    <text evidence="1">The sequence shown here is derived from an EMBL/GenBank/DDBJ whole genome shotgun (WGS) entry which is preliminary data.</text>
</comment>
<sequence length="93" mass="11238">MPMSNWIRCPKCNNKTRLKIREDTILKNFPLYCPKCRQEMLIDVQRLDISVITESDAEPITRRLKMRLSAFLFEKTRQPLRRLRRVFLYCPPP</sequence>
<organism evidence="1 2">
    <name type="scientific">Petralouisia muris</name>
    <dbReference type="NCBI Taxonomy" id="3032872"/>
    <lineage>
        <taxon>Bacteria</taxon>
        <taxon>Bacillati</taxon>
        <taxon>Bacillota</taxon>
        <taxon>Clostridia</taxon>
        <taxon>Lachnospirales</taxon>
        <taxon>Lachnospiraceae</taxon>
        <taxon>Petralouisia</taxon>
    </lineage>
</organism>
<keyword evidence="2" id="KW-1185">Reference proteome</keyword>
<reference evidence="1" key="1">
    <citation type="submission" date="2019-04" db="EMBL/GenBank/DDBJ databases">
        <title>Microbes associate with the intestines of laboratory mice.</title>
        <authorList>
            <person name="Navarre W."/>
            <person name="Wong E."/>
            <person name="Huang K."/>
            <person name="Tropini C."/>
            <person name="Ng K."/>
            <person name="Yu B."/>
        </authorList>
    </citation>
    <scope>NUCLEOTIDE SEQUENCE</scope>
    <source>
        <strain evidence="1">NM01_1-7b</strain>
    </source>
</reference>
<protein>
    <submittedName>
        <fullName evidence="1">Uncharacterized protein</fullName>
    </submittedName>
</protein>
<dbReference type="Proteomes" id="UP000304953">
    <property type="component" value="Unassembled WGS sequence"/>
</dbReference>